<dbReference type="Proteomes" id="UP000651010">
    <property type="component" value="Unassembled WGS sequence"/>
</dbReference>
<keyword evidence="1" id="KW-0732">Signal</keyword>
<dbReference type="PANTHER" id="PTHR43283">
    <property type="entry name" value="BETA-LACTAMASE-RELATED"/>
    <property type="match status" value="1"/>
</dbReference>
<feature type="chain" id="PRO_5047170596" evidence="1">
    <location>
        <begin position="22"/>
        <end position="411"/>
    </location>
</feature>
<dbReference type="InterPro" id="IPR050789">
    <property type="entry name" value="Diverse_Enzym_Activities"/>
</dbReference>
<dbReference type="PANTHER" id="PTHR43283:SF18">
    <property type="match status" value="1"/>
</dbReference>
<gene>
    <name evidence="3" type="ORF">IGX34_21675</name>
</gene>
<proteinExistence type="predicted"/>
<evidence type="ECO:0000313" key="3">
    <source>
        <dbReference type="EMBL" id="MBE1163004.1"/>
    </source>
</evidence>
<evidence type="ECO:0000313" key="4">
    <source>
        <dbReference type="Proteomes" id="UP000651010"/>
    </source>
</evidence>
<dbReference type="SUPFAM" id="SSF56601">
    <property type="entry name" value="beta-lactamase/transpeptidase-like"/>
    <property type="match status" value="1"/>
</dbReference>
<keyword evidence="4" id="KW-1185">Reference proteome</keyword>
<dbReference type="Gene3D" id="3.40.710.10">
    <property type="entry name" value="DD-peptidase/beta-lactamase superfamily"/>
    <property type="match status" value="1"/>
</dbReference>
<comment type="caution">
    <text evidence="3">The sequence shown here is derived from an EMBL/GenBank/DDBJ whole genome shotgun (WGS) entry which is preliminary data.</text>
</comment>
<feature type="domain" description="Beta-lactamase-related" evidence="2">
    <location>
        <begin position="33"/>
        <end position="359"/>
    </location>
</feature>
<dbReference type="InterPro" id="IPR001466">
    <property type="entry name" value="Beta-lactam-related"/>
</dbReference>
<sequence length="411" mass="45668">MRCFPALLAVVAALICANGNATQDNRPLRGAALDHRIEALMKAAQVPGLALALIENGQVTYLKAYGERDVARHLPLQTDTVMYAASLTKAAFSYSAMMLVDEGKLDLDRSIASDLPKPLPDYPKYADLANDPRWRQITPRFLLSHRGGFANYRYWPPGKDYDPNGKLAIYVDPGTRYSYSGEGINLLQFVLEHGNGVDVGDYMRTHLFTRFGMTRTALTWRDDFAANVALGYDEQGKPLPHAHRTQVRAAGSMDTTVHDYAQLAAAMVRGEGLKPATYANWLTPEIRIHDVQQFPVLTLPATTDNDGIALSYALGVGRFQSPQGPAWFKEGHDDGTNNLLLCLQRSRTCMLVLSNSSNAESIFPYLLQSTLGKTCFPWYWASYIPYDHPEWRSPAARAQPHSPCQPFESPL</sequence>
<accession>A0ABR9GG35</accession>
<dbReference type="RefSeq" id="WP_192557853.1">
    <property type="nucleotide sequence ID" value="NZ_JACZZA010000021.1"/>
</dbReference>
<protein>
    <submittedName>
        <fullName evidence="3">Beta-lactamase family protein</fullName>
    </submittedName>
</protein>
<dbReference type="EMBL" id="JACZZA010000021">
    <property type="protein sequence ID" value="MBE1163004.1"/>
    <property type="molecule type" value="Genomic_DNA"/>
</dbReference>
<name>A0ABR9GG35_9GAMM</name>
<organism evidence="3 4">
    <name type="scientific">Dyella acidiphila</name>
    <dbReference type="NCBI Taxonomy" id="2775866"/>
    <lineage>
        <taxon>Bacteria</taxon>
        <taxon>Pseudomonadati</taxon>
        <taxon>Pseudomonadota</taxon>
        <taxon>Gammaproteobacteria</taxon>
        <taxon>Lysobacterales</taxon>
        <taxon>Rhodanobacteraceae</taxon>
        <taxon>Dyella</taxon>
    </lineage>
</organism>
<evidence type="ECO:0000259" key="2">
    <source>
        <dbReference type="Pfam" id="PF00144"/>
    </source>
</evidence>
<dbReference type="InterPro" id="IPR012338">
    <property type="entry name" value="Beta-lactam/transpept-like"/>
</dbReference>
<feature type="signal peptide" evidence="1">
    <location>
        <begin position="1"/>
        <end position="21"/>
    </location>
</feature>
<evidence type="ECO:0000256" key="1">
    <source>
        <dbReference type="SAM" id="SignalP"/>
    </source>
</evidence>
<reference evidence="3 4" key="1">
    <citation type="submission" date="2020-09" db="EMBL/GenBank/DDBJ databases">
        <title>Dyella sp. 7MK23 isolated from forest soil.</title>
        <authorList>
            <person name="Fu J."/>
        </authorList>
    </citation>
    <scope>NUCLEOTIDE SEQUENCE [LARGE SCALE GENOMIC DNA]</scope>
    <source>
        <strain evidence="3 4">7MK23</strain>
    </source>
</reference>
<dbReference type="Pfam" id="PF00144">
    <property type="entry name" value="Beta-lactamase"/>
    <property type="match status" value="1"/>
</dbReference>